<dbReference type="Proteomes" id="UP000318313">
    <property type="component" value="Chromosome"/>
</dbReference>
<dbReference type="OrthoDB" id="3078726at2"/>
<feature type="domain" description="Knr4/Smi1-like" evidence="1">
    <location>
        <begin position="31"/>
        <end position="130"/>
    </location>
</feature>
<dbReference type="SUPFAM" id="SSF160631">
    <property type="entry name" value="SMI1/KNR4-like"/>
    <property type="match status" value="1"/>
</dbReference>
<name>A0A518IFG5_9PLAN</name>
<gene>
    <name evidence="2" type="ORF">Enr17x_38670</name>
</gene>
<evidence type="ECO:0000313" key="2">
    <source>
        <dbReference type="EMBL" id="QDV51808.1"/>
    </source>
</evidence>
<dbReference type="Pfam" id="PF09346">
    <property type="entry name" value="SMI1_KNR4"/>
    <property type="match status" value="1"/>
</dbReference>
<proteinExistence type="predicted"/>
<dbReference type="AlphaFoldDB" id="A0A518IFG5"/>
<keyword evidence="3" id="KW-1185">Reference proteome</keyword>
<dbReference type="SMART" id="SM00860">
    <property type="entry name" value="SMI1_KNR4"/>
    <property type="match status" value="1"/>
</dbReference>
<evidence type="ECO:0000313" key="3">
    <source>
        <dbReference type="Proteomes" id="UP000318313"/>
    </source>
</evidence>
<dbReference type="InterPro" id="IPR037883">
    <property type="entry name" value="Knr4/Smi1-like_sf"/>
</dbReference>
<dbReference type="InterPro" id="IPR018958">
    <property type="entry name" value="Knr4/Smi1-like_dom"/>
</dbReference>
<dbReference type="RefSeq" id="WP_145311205.1">
    <property type="nucleotide sequence ID" value="NZ_CP037452.1"/>
</dbReference>
<evidence type="ECO:0000259" key="1">
    <source>
        <dbReference type="SMART" id="SM00860"/>
    </source>
</evidence>
<accession>A0A518IFG5</accession>
<dbReference type="EMBL" id="CP037452">
    <property type="protein sequence ID" value="QDV51808.1"/>
    <property type="molecule type" value="Genomic_DNA"/>
</dbReference>
<sequence>MAKMKEVIAQIAELTIEDEDGEECEVELEEPASAEELSDISENIPLNAELIDFYLTTNGMLLFSDEIYDLESLDYDSENGIITIHEWGNGDFTCIATQQSKYPEGTVLFMNHSPDVLVPIADSLSDWLLKVVAEYQKKGRLLHPADYFRSPQEQGLYSHVINALRGRDCELNG</sequence>
<reference evidence="2 3" key="1">
    <citation type="submission" date="2019-03" db="EMBL/GenBank/DDBJ databases">
        <title>Deep-cultivation of Planctomycetes and their phenomic and genomic characterization uncovers novel biology.</title>
        <authorList>
            <person name="Wiegand S."/>
            <person name="Jogler M."/>
            <person name="Boedeker C."/>
            <person name="Pinto D."/>
            <person name="Vollmers J."/>
            <person name="Rivas-Marin E."/>
            <person name="Kohn T."/>
            <person name="Peeters S.H."/>
            <person name="Heuer A."/>
            <person name="Rast P."/>
            <person name="Oberbeckmann S."/>
            <person name="Bunk B."/>
            <person name="Jeske O."/>
            <person name="Meyerdierks A."/>
            <person name="Storesund J.E."/>
            <person name="Kallscheuer N."/>
            <person name="Luecker S."/>
            <person name="Lage O.M."/>
            <person name="Pohl T."/>
            <person name="Merkel B.J."/>
            <person name="Hornburger P."/>
            <person name="Mueller R.-W."/>
            <person name="Bruemmer F."/>
            <person name="Labrenz M."/>
            <person name="Spormann A.M."/>
            <person name="Op den Camp H."/>
            <person name="Overmann J."/>
            <person name="Amann R."/>
            <person name="Jetten M.S.M."/>
            <person name="Mascher T."/>
            <person name="Medema M.H."/>
            <person name="Devos D.P."/>
            <person name="Kaster A.-K."/>
            <person name="Ovreas L."/>
            <person name="Rohde M."/>
            <person name="Galperin M.Y."/>
            <person name="Jogler C."/>
        </authorList>
    </citation>
    <scope>NUCLEOTIDE SEQUENCE [LARGE SCALE GENOMIC DNA]</scope>
    <source>
        <strain evidence="2 3">Enr17</strain>
    </source>
</reference>
<protein>
    <submittedName>
        <fullName evidence="2">SMI1 / KNR4 family protein</fullName>
    </submittedName>
</protein>
<dbReference type="Gene3D" id="3.40.1580.10">
    <property type="entry name" value="SMI1/KNR4-like"/>
    <property type="match status" value="1"/>
</dbReference>
<organism evidence="2 3">
    <name type="scientific">Gimesia fumaroli</name>
    <dbReference type="NCBI Taxonomy" id="2527976"/>
    <lineage>
        <taxon>Bacteria</taxon>
        <taxon>Pseudomonadati</taxon>
        <taxon>Planctomycetota</taxon>
        <taxon>Planctomycetia</taxon>
        <taxon>Planctomycetales</taxon>
        <taxon>Planctomycetaceae</taxon>
        <taxon>Gimesia</taxon>
    </lineage>
</organism>
<dbReference type="KEGG" id="gfm:Enr17x_38670"/>